<dbReference type="RefSeq" id="WP_275040540.1">
    <property type="nucleotide sequence ID" value="NZ_JNAJ01000018.1"/>
</dbReference>
<evidence type="ECO:0000313" key="1">
    <source>
        <dbReference type="EMBL" id="KGF89942.1"/>
    </source>
</evidence>
<dbReference type="AlphaFoldDB" id="A0A0A1ZK09"/>
<name>A0A0A1ZK09_PROMR</name>
<gene>
    <name evidence="1" type="ORF">EU93_1805</name>
</gene>
<protein>
    <submittedName>
        <fullName evidence="1">Uncharacterized protein</fullName>
    </submittedName>
</protein>
<proteinExistence type="predicted"/>
<organism evidence="1 2">
    <name type="scientific">Prochlorococcus marinus str. MIT 9116</name>
    <dbReference type="NCBI Taxonomy" id="167544"/>
    <lineage>
        <taxon>Bacteria</taxon>
        <taxon>Bacillati</taxon>
        <taxon>Cyanobacteriota</taxon>
        <taxon>Cyanophyceae</taxon>
        <taxon>Synechococcales</taxon>
        <taxon>Prochlorococcaceae</taxon>
        <taxon>Prochlorococcus</taxon>
    </lineage>
</organism>
<comment type="caution">
    <text evidence="1">The sequence shown here is derived from an EMBL/GenBank/DDBJ whole genome shotgun (WGS) entry which is preliminary data.</text>
</comment>
<evidence type="ECO:0000313" key="2">
    <source>
        <dbReference type="Proteomes" id="UP000030491"/>
    </source>
</evidence>
<reference evidence="2" key="1">
    <citation type="journal article" date="2014" name="Sci. Data">
        <title>Genomes of diverse isolates of the marine cyanobacterium Prochlorococcus.</title>
        <authorList>
            <person name="Biller S."/>
            <person name="Berube P."/>
            <person name="Thompson J."/>
            <person name="Kelly L."/>
            <person name="Roggensack S."/>
            <person name="Awad L."/>
            <person name="Roache-Johnson K."/>
            <person name="Ding H."/>
            <person name="Giovannoni S.J."/>
            <person name="Moore L.R."/>
            <person name="Chisholm S.W."/>
        </authorList>
    </citation>
    <scope>NUCLEOTIDE SEQUENCE [LARGE SCALE GENOMIC DNA]</scope>
</reference>
<dbReference type="EMBL" id="JNAJ01000018">
    <property type="protein sequence ID" value="KGF89942.1"/>
    <property type="molecule type" value="Genomic_DNA"/>
</dbReference>
<dbReference type="Proteomes" id="UP000030491">
    <property type="component" value="Unassembled WGS sequence"/>
</dbReference>
<sequence>MVIIEWLLNGKRSKEIVSLKEAKHRRLQLEAFGAVIYWSERI</sequence>
<accession>A0A0A1ZK09</accession>